<dbReference type="Proteomes" id="UP000663854">
    <property type="component" value="Unassembled WGS sequence"/>
</dbReference>
<reference evidence="5" key="1">
    <citation type="submission" date="2021-02" db="EMBL/GenBank/DDBJ databases">
        <authorList>
            <person name="Nowell W R."/>
        </authorList>
    </citation>
    <scope>NUCLEOTIDE SEQUENCE</scope>
</reference>
<proteinExistence type="predicted"/>
<dbReference type="SMART" id="SM00028">
    <property type="entry name" value="TPR"/>
    <property type="match status" value="6"/>
</dbReference>
<evidence type="ECO:0000256" key="2">
    <source>
        <dbReference type="ARBA" id="ARBA00022803"/>
    </source>
</evidence>
<protein>
    <submittedName>
        <fullName evidence="5">Uncharacterized protein</fullName>
    </submittedName>
</protein>
<dbReference type="Pfam" id="PF13424">
    <property type="entry name" value="TPR_12"/>
    <property type="match status" value="3"/>
</dbReference>
<dbReference type="InterPro" id="IPR011990">
    <property type="entry name" value="TPR-like_helical_dom_sf"/>
</dbReference>
<evidence type="ECO:0000256" key="1">
    <source>
        <dbReference type="ARBA" id="ARBA00022737"/>
    </source>
</evidence>
<name>A0A813S1V5_9BILA</name>
<evidence type="ECO:0000313" key="7">
    <source>
        <dbReference type="Proteomes" id="UP000663854"/>
    </source>
</evidence>
<dbReference type="InterPro" id="IPR019734">
    <property type="entry name" value="TPR_rpt"/>
</dbReference>
<feature type="repeat" description="TPR" evidence="3">
    <location>
        <begin position="413"/>
        <end position="446"/>
    </location>
</feature>
<dbReference type="Proteomes" id="UP000663870">
    <property type="component" value="Unassembled WGS sequence"/>
</dbReference>
<dbReference type="PANTHER" id="PTHR45641">
    <property type="entry name" value="TETRATRICOPEPTIDE REPEAT PROTEIN (AFU_ORTHOLOGUE AFUA_6G03870)"/>
    <property type="match status" value="1"/>
</dbReference>
<evidence type="ECO:0000256" key="3">
    <source>
        <dbReference type="PROSITE-ProRule" id="PRU00339"/>
    </source>
</evidence>
<evidence type="ECO:0000313" key="6">
    <source>
        <dbReference type="EMBL" id="CAF0877759.1"/>
    </source>
</evidence>
<dbReference type="SUPFAM" id="SSF48452">
    <property type="entry name" value="TPR-like"/>
    <property type="match status" value="1"/>
</dbReference>
<accession>A0A813S1V5</accession>
<dbReference type="PROSITE" id="PS50005">
    <property type="entry name" value="TPR"/>
    <property type="match status" value="5"/>
</dbReference>
<feature type="repeat" description="TPR" evidence="3">
    <location>
        <begin position="533"/>
        <end position="566"/>
    </location>
</feature>
<keyword evidence="2 3" id="KW-0802">TPR repeat</keyword>
<feature type="repeat" description="TPR" evidence="3">
    <location>
        <begin position="575"/>
        <end position="608"/>
    </location>
</feature>
<feature type="repeat" description="TPR" evidence="3">
    <location>
        <begin position="617"/>
        <end position="650"/>
    </location>
</feature>
<dbReference type="AlphaFoldDB" id="A0A813S1V5"/>
<dbReference type="EMBL" id="CAJNOL010000138">
    <property type="protein sequence ID" value="CAF0877759.1"/>
    <property type="molecule type" value="Genomic_DNA"/>
</dbReference>
<sequence>MAYKSSVLSNDNKQSVGTNDNENKEGITLIWFDPNIRPREDTEQTKQQLRLINNFVIFSTDLEQCIQLIESIDKEKIFLITSGSKATQILPRISSCHQIDSIFIFSTKKNRYEYLLNEYSKIIGIYSNLHDLYESIKEQIDFVNEQIEKFCFFDQHQRLIQDLSKESAEFLWFQLFNYIITRLPRNQQAKQQIIESCKDYYYGNTKEIELINEFEQYYQPEDAIRWYSKQSFVYKLINKALKTKDIDFLYQFRFFIGDLSQNLQRQHKKILLSKENILNVYRGVKLDKQEFNKLKENQGKLISINGYFSTSRRKSQELSCTKKPTKRINVISVLFHIQCDIKLIDKNIIFGDIAQFNEDSNEQKVLFDLNACFQIESIQEQESLQIIKMNLSNEGQKIMKDFIELIKEDTEELSVSIIFGRLLLNLDQYDKALKYFQRLLNDSNDEDQAWIEFNIGRAFDFKGEWSDARKYYDRAYERMMNNKPTRLKDSTHALNNIGAILSDRRKYSSALNYYQRALEIQEKLYPSGHLVSATSLNNIGVILYRQEKYDKALDYYKRALKIQEKLYPSGHVYIAHSLNNMGVVLYQQGKYDEALDYYKRALKIREKFYSSGHIDIGSSLNNIGICYEKQKKQKMALDYYQHALTIYEKFLSIDHPFRQKIENNIRRLTEKN</sequence>
<dbReference type="PANTHER" id="PTHR45641:SF19">
    <property type="entry name" value="NEPHROCYSTIN-3"/>
    <property type="match status" value="1"/>
</dbReference>
<gene>
    <name evidence="6" type="ORF">JXQ802_LOCUS7996</name>
    <name evidence="5" type="ORF">PYM288_LOCUS4078</name>
</gene>
<evidence type="ECO:0000313" key="8">
    <source>
        <dbReference type="Proteomes" id="UP000663870"/>
    </source>
</evidence>
<dbReference type="EMBL" id="CAJNOH010000035">
    <property type="protein sequence ID" value="CAF0790023.1"/>
    <property type="molecule type" value="Genomic_DNA"/>
</dbReference>
<dbReference type="SUPFAM" id="SSF56399">
    <property type="entry name" value="ADP-ribosylation"/>
    <property type="match status" value="1"/>
</dbReference>
<keyword evidence="8" id="KW-1185">Reference proteome</keyword>
<feature type="repeat" description="TPR" evidence="3">
    <location>
        <begin position="491"/>
        <end position="524"/>
    </location>
</feature>
<feature type="region of interest" description="Disordered" evidence="4">
    <location>
        <begin position="1"/>
        <end position="21"/>
    </location>
</feature>
<feature type="compositionally biased region" description="Polar residues" evidence="4">
    <location>
        <begin position="1"/>
        <end position="20"/>
    </location>
</feature>
<dbReference type="PROSITE" id="PS51996">
    <property type="entry name" value="TR_MART"/>
    <property type="match status" value="1"/>
</dbReference>
<dbReference type="PROSITE" id="PS50293">
    <property type="entry name" value="TPR_REGION"/>
    <property type="match status" value="2"/>
</dbReference>
<dbReference type="Gene3D" id="1.25.40.10">
    <property type="entry name" value="Tetratricopeptide repeat domain"/>
    <property type="match status" value="2"/>
</dbReference>
<organism evidence="5 7">
    <name type="scientific">Rotaria sordida</name>
    <dbReference type="NCBI Taxonomy" id="392033"/>
    <lineage>
        <taxon>Eukaryota</taxon>
        <taxon>Metazoa</taxon>
        <taxon>Spiralia</taxon>
        <taxon>Gnathifera</taxon>
        <taxon>Rotifera</taxon>
        <taxon>Eurotatoria</taxon>
        <taxon>Bdelloidea</taxon>
        <taxon>Philodinida</taxon>
        <taxon>Philodinidae</taxon>
        <taxon>Rotaria</taxon>
    </lineage>
</organism>
<keyword evidence="1" id="KW-0677">Repeat</keyword>
<dbReference type="Gene3D" id="3.90.176.10">
    <property type="entry name" value="Toxin ADP-ribosyltransferase, Chain A, domain 1"/>
    <property type="match status" value="1"/>
</dbReference>
<comment type="caution">
    <text evidence="5">The sequence shown here is derived from an EMBL/GenBank/DDBJ whole genome shotgun (WGS) entry which is preliminary data.</text>
</comment>
<evidence type="ECO:0000313" key="5">
    <source>
        <dbReference type="EMBL" id="CAF0790023.1"/>
    </source>
</evidence>
<evidence type="ECO:0000256" key="4">
    <source>
        <dbReference type="SAM" id="MobiDB-lite"/>
    </source>
</evidence>